<evidence type="ECO:0000256" key="7">
    <source>
        <dbReference type="ARBA" id="ARBA00022927"/>
    </source>
</evidence>
<dbReference type="Proteomes" id="UP000268469">
    <property type="component" value="Unassembled WGS sequence"/>
</dbReference>
<evidence type="ECO:0000256" key="2">
    <source>
        <dbReference type="ARBA" id="ARBA00006555"/>
    </source>
</evidence>
<feature type="domain" description="TonB C-terminal" evidence="11">
    <location>
        <begin position="108"/>
        <end position="198"/>
    </location>
</feature>
<evidence type="ECO:0000313" key="13">
    <source>
        <dbReference type="Proteomes" id="UP000268469"/>
    </source>
</evidence>
<gene>
    <name evidence="12" type="ORF">DRP53_10180</name>
</gene>
<evidence type="ECO:0000256" key="4">
    <source>
        <dbReference type="ARBA" id="ARBA00022475"/>
    </source>
</evidence>
<dbReference type="InterPro" id="IPR037682">
    <property type="entry name" value="TonB_C"/>
</dbReference>
<feature type="transmembrane region" description="Helical" evidence="10">
    <location>
        <begin position="12"/>
        <end position="32"/>
    </location>
</feature>
<comment type="subcellular location">
    <subcellularLocation>
        <location evidence="1">Cell inner membrane</location>
        <topology evidence="1">Single-pass membrane protein</topology>
        <orientation evidence="1">Periplasmic side</orientation>
    </subcellularLocation>
</comment>
<comment type="similarity">
    <text evidence="2">Belongs to the TonB family.</text>
</comment>
<dbReference type="PROSITE" id="PS52015">
    <property type="entry name" value="TONB_CTD"/>
    <property type="match status" value="1"/>
</dbReference>
<dbReference type="Pfam" id="PF03544">
    <property type="entry name" value="TonB_C"/>
    <property type="match status" value="1"/>
</dbReference>
<dbReference type="PANTHER" id="PTHR33446:SF2">
    <property type="entry name" value="PROTEIN TONB"/>
    <property type="match status" value="1"/>
</dbReference>
<keyword evidence="3" id="KW-0813">Transport</keyword>
<keyword evidence="7" id="KW-0653">Protein transport</keyword>
<dbReference type="EMBL" id="QNBE01000137">
    <property type="protein sequence ID" value="RKX68702.1"/>
    <property type="molecule type" value="Genomic_DNA"/>
</dbReference>
<name>A0A660SDS1_UNCW3</name>
<dbReference type="NCBIfam" id="TIGR01352">
    <property type="entry name" value="tonB_Cterm"/>
    <property type="match status" value="1"/>
</dbReference>
<dbReference type="GO" id="GO:0055085">
    <property type="term" value="P:transmembrane transport"/>
    <property type="evidence" value="ECO:0007669"/>
    <property type="project" value="InterPro"/>
</dbReference>
<keyword evidence="9 10" id="KW-0472">Membrane</keyword>
<dbReference type="InterPro" id="IPR006260">
    <property type="entry name" value="TonB/TolA_C"/>
</dbReference>
<reference evidence="12 13" key="1">
    <citation type="submission" date="2018-06" db="EMBL/GenBank/DDBJ databases">
        <title>Extensive metabolic versatility and redundancy in microbially diverse, dynamic hydrothermal sediments.</title>
        <authorList>
            <person name="Dombrowski N."/>
            <person name="Teske A."/>
            <person name="Baker B.J."/>
        </authorList>
    </citation>
    <scope>NUCLEOTIDE SEQUENCE [LARGE SCALE GENOMIC DNA]</scope>
    <source>
        <strain evidence="12">B36_G15</strain>
    </source>
</reference>
<evidence type="ECO:0000256" key="6">
    <source>
        <dbReference type="ARBA" id="ARBA00022692"/>
    </source>
</evidence>
<dbReference type="GO" id="GO:0098797">
    <property type="term" value="C:plasma membrane protein complex"/>
    <property type="evidence" value="ECO:0007669"/>
    <property type="project" value="TreeGrafter"/>
</dbReference>
<evidence type="ECO:0000256" key="5">
    <source>
        <dbReference type="ARBA" id="ARBA00022519"/>
    </source>
</evidence>
<dbReference type="PANTHER" id="PTHR33446">
    <property type="entry name" value="PROTEIN TONB-RELATED"/>
    <property type="match status" value="1"/>
</dbReference>
<evidence type="ECO:0000256" key="9">
    <source>
        <dbReference type="ARBA" id="ARBA00023136"/>
    </source>
</evidence>
<evidence type="ECO:0000256" key="10">
    <source>
        <dbReference type="SAM" id="Phobius"/>
    </source>
</evidence>
<evidence type="ECO:0000256" key="1">
    <source>
        <dbReference type="ARBA" id="ARBA00004383"/>
    </source>
</evidence>
<evidence type="ECO:0000256" key="3">
    <source>
        <dbReference type="ARBA" id="ARBA00022448"/>
    </source>
</evidence>
<dbReference type="GO" id="GO:0015031">
    <property type="term" value="P:protein transport"/>
    <property type="evidence" value="ECO:0007669"/>
    <property type="project" value="UniProtKB-KW"/>
</dbReference>
<proteinExistence type="inferred from homology"/>
<keyword evidence="5" id="KW-0997">Cell inner membrane</keyword>
<dbReference type="SUPFAM" id="SSF74653">
    <property type="entry name" value="TolA/TonB C-terminal domain"/>
    <property type="match status" value="1"/>
</dbReference>
<dbReference type="Gene3D" id="3.30.1150.10">
    <property type="match status" value="1"/>
</dbReference>
<comment type="caution">
    <text evidence="12">The sequence shown here is derived from an EMBL/GenBank/DDBJ whole genome shotgun (WGS) entry which is preliminary data.</text>
</comment>
<evidence type="ECO:0000259" key="11">
    <source>
        <dbReference type="PROSITE" id="PS52015"/>
    </source>
</evidence>
<protein>
    <recommendedName>
        <fullName evidence="11">TonB C-terminal domain-containing protein</fullName>
    </recommendedName>
</protein>
<evidence type="ECO:0000256" key="8">
    <source>
        <dbReference type="ARBA" id="ARBA00022989"/>
    </source>
</evidence>
<accession>A0A660SDS1</accession>
<dbReference type="InterPro" id="IPR051045">
    <property type="entry name" value="TonB-dependent_transducer"/>
</dbReference>
<evidence type="ECO:0000313" key="12">
    <source>
        <dbReference type="EMBL" id="RKX68702.1"/>
    </source>
</evidence>
<dbReference type="AlphaFoldDB" id="A0A660SDS1"/>
<dbReference type="GO" id="GO:0031992">
    <property type="term" value="F:energy transducer activity"/>
    <property type="evidence" value="ECO:0007669"/>
    <property type="project" value="TreeGrafter"/>
</dbReference>
<keyword evidence="6 10" id="KW-0812">Transmembrane</keyword>
<keyword evidence="8 10" id="KW-1133">Transmembrane helix</keyword>
<sequence>MRAKYFEDTYPVDIRMGFLIAILFFILIFLFVPRPEVKPYQLKQPVPTEVVQIWPEKGVEFPPKQKRPDRLLPVEGDEADIATIEPTVGDEVIPVKPTTQLPIVPFYAVEKKPKLIHSFPPKYPEVARQLGMEGLCVVEVIIGTDGRVRAAKIARSSGYEILDQAALEAVYGYRFSPAQQRDKLVEVRMFIPIRFQLQ</sequence>
<organism evidence="12 13">
    <name type="scientific">candidate division WOR-3 bacterium</name>
    <dbReference type="NCBI Taxonomy" id="2052148"/>
    <lineage>
        <taxon>Bacteria</taxon>
        <taxon>Bacteria division WOR-3</taxon>
    </lineage>
</organism>
<keyword evidence="4" id="KW-1003">Cell membrane</keyword>